<name>A0A0B7IW70_9PROT</name>
<organism evidence="2 3">
    <name type="scientific">Candidatus Methylopumilus turicensis</name>
    <dbReference type="NCBI Taxonomy" id="1581680"/>
    <lineage>
        <taxon>Bacteria</taxon>
        <taxon>Pseudomonadati</taxon>
        <taxon>Pseudomonadota</taxon>
        <taxon>Betaproteobacteria</taxon>
        <taxon>Nitrosomonadales</taxon>
        <taxon>Methylophilaceae</taxon>
        <taxon>Candidatus Methylopumilus</taxon>
    </lineage>
</organism>
<dbReference type="KEGG" id="mbac:BN1209_1438"/>
<feature type="transmembrane region" description="Helical" evidence="1">
    <location>
        <begin position="34"/>
        <end position="51"/>
    </location>
</feature>
<dbReference type="HOGENOM" id="CLU_2862632_0_0_4"/>
<dbReference type="STRING" id="1581680.BN1209_1438"/>
<accession>A0A0B7IW70</accession>
<evidence type="ECO:0000313" key="3">
    <source>
        <dbReference type="Proteomes" id="UP000056322"/>
    </source>
</evidence>
<protein>
    <submittedName>
        <fullName evidence="2">Uncharacterized protein</fullName>
    </submittedName>
</protein>
<dbReference type="AlphaFoldDB" id="A0A0B7IW70"/>
<dbReference type="Proteomes" id="UP000056322">
    <property type="component" value="Chromosome 1"/>
</dbReference>
<keyword evidence="1" id="KW-1133">Transmembrane helix</keyword>
<keyword evidence="1" id="KW-0472">Membrane</keyword>
<reference evidence="3" key="1">
    <citation type="submission" date="2014-12" db="EMBL/GenBank/DDBJ databases">
        <authorList>
            <person name="Salcher M.M."/>
        </authorList>
    </citation>
    <scope>NUCLEOTIDE SEQUENCE [LARGE SCALE GENOMIC DNA]</scope>
    <source>
        <strain evidence="3">MMS-10A-171</strain>
    </source>
</reference>
<evidence type="ECO:0000313" key="2">
    <source>
        <dbReference type="EMBL" id="CEN56476.1"/>
    </source>
</evidence>
<sequence>MNQLNFFKLAQYFMVVAFTLEIYAAVISREEFKSFLFSAYSILSLVTFFLLKRKINSLKFKSNI</sequence>
<gene>
    <name evidence="2" type="ORF">BN1209_1438</name>
</gene>
<keyword evidence="3" id="KW-1185">Reference proteome</keyword>
<evidence type="ECO:0000256" key="1">
    <source>
        <dbReference type="SAM" id="Phobius"/>
    </source>
</evidence>
<proteinExistence type="predicted"/>
<feature type="transmembrane region" description="Helical" evidence="1">
    <location>
        <begin position="12"/>
        <end position="28"/>
    </location>
</feature>
<keyword evidence="1" id="KW-0812">Transmembrane</keyword>
<dbReference type="EMBL" id="LN794158">
    <property type="protein sequence ID" value="CEN56476.1"/>
    <property type="molecule type" value="Genomic_DNA"/>
</dbReference>